<evidence type="ECO:0000313" key="4">
    <source>
        <dbReference type="Proteomes" id="UP000007148"/>
    </source>
</evidence>
<dbReference type="EMBL" id="CAFZ01000019">
    <property type="protein sequence ID" value="CCA67744.1"/>
    <property type="molecule type" value="Genomic_DNA"/>
</dbReference>
<evidence type="ECO:0000256" key="1">
    <source>
        <dbReference type="ARBA" id="ARBA00022946"/>
    </source>
</evidence>
<dbReference type="eggNOG" id="KOG1071">
    <property type="taxonomic scope" value="Eukaryota"/>
</dbReference>
<organism evidence="3 4">
    <name type="scientific">Serendipita indica (strain DSM 11827)</name>
    <name type="common">Root endophyte fungus</name>
    <name type="synonym">Piriformospora indica</name>
    <dbReference type="NCBI Taxonomy" id="1109443"/>
    <lineage>
        <taxon>Eukaryota</taxon>
        <taxon>Fungi</taxon>
        <taxon>Dikarya</taxon>
        <taxon>Basidiomycota</taxon>
        <taxon>Agaricomycotina</taxon>
        <taxon>Agaricomycetes</taxon>
        <taxon>Sebacinales</taxon>
        <taxon>Serendipitaceae</taxon>
        <taxon>Serendipita</taxon>
    </lineage>
</organism>
<dbReference type="STRING" id="1109443.G4T8U8"/>
<feature type="region of interest" description="Disordered" evidence="2">
    <location>
        <begin position="25"/>
        <end position="45"/>
    </location>
</feature>
<dbReference type="GO" id="GO:0070125">
    <property type="term" value="P:mitochondrial translational elongation"/>
    <property type="evidence" value="ECO:0007669"/>
    <property type="project" value="TreeGrafter"/>
</dbReference>
<dbReference type="Gene3D" id="3.30.479.20">
    <property type="entry name" value="Elongation factor Ts, dimerisation domain"/>
    <property type="match status" value="1"/>
</dbReference>
<dbReference type="HOGENOM" id="CLU_047155_4_1_1"/>
<evidence type="ECO:0000256" key="2">
    <source>
        <dbReference type="SAM" id="MobiDB-lite"/>
    </source>
</evidence>
<dbReference type="Gene3D" id="1.10.8.10">
    <property type="entry name" value="DNA helicase RuvA subunit, C-terminal domain"/>
    <property type="match status" value="1"/>
</dbReference>
<accession>G4T8U8</accession>
<comment type="caution">
    <text evidence="3">The sequence shown here is derived from an EMBL/GenBank/DDBJ whole genome shotgun (WGS) entry which is preliminary data.</text>
</comment>
<dbReference type="OMA" id="FAKWTVG"/>
<dbReference type="GO" id="GO:0003746">
    <property type="term" value="F:translation elongation factor activity"/>
    <property type="evidence" value="ECO:0007669"/>
    <property type="project" value="InterPro"/>
</dbReference>
<dbReference type="AlphaFoldDB" id="G4T8U8"/>
<dbReference type="SUPFAM" id="SSF46934">
    <property type="entry name" value="UBA-like"/>
    <property type="match status" value="1"/>
</dbReference>
<dbReference type="OrthoDB" id="277235at2759"/>
<keyword evidence="4" id="KW-1185">Reference proteome</keyword>
<dbReference type="PROSITE" id="PS01127">
    <property type="entry name" value="EF_TS_2"/>
    <property type="match status" value="1"/>
</dbReference>
<dbReference type="PANTHER" id="PTHR11741:SF0">
    <property type="entry name" value="ELONGATION FACTOR TS, MITOCHONDRIAL"/>
    <property type="match status" value="1"/>
</dbReference>
<gene>
    <name evidence="3" type="ORF">PIIN_11730</name>
</gene>
<proteinExistence type="predicted"/>
<dbReference type="GO" id="GO:0005739">
    <property type="term" value="C:mitochondrion"/>
    <property type="evidence" value="ECO:0007669"/>
    <property type="project" value="GOC"/>
</dbReference>
<dbReference type="InParanoid" id="G4T8U8"/>
<sequence>MQSQLVKSLSLSRCRRINSAGFKRAGPSVTQRLNSTSAPKTKPSPALVQQLRKETSCSIQKAIQALSTTSNDYQKAVEWIQADLAQAGQKAATKLSSRTTSSGLVALSSLSNGLGVERIGNVGIPLRVGVVEVGCETDFVARSSVFEKLCRDLAWSIGFYADEGGVGPSRQYIQTVDVQSILEAPMVSEPSGAGEESAESSARQFEATSPAISIQTAITNTITLVGEKITLKRAASVTALPLPLESTSTLSAGMYAHNSTAPKEARGLSGTIGGVALLRLKADNLRGLILPETQGGHGTEWRAEYRGLERAIARQLVGFETNGLRAKEGENGPVDDGPAPLYSQPFHTYGPLAARIARYQNLNLDTVGGALDAWGPASGMEQGSVEVLEYLKWKVGEETP</sequence>
<dbReference type="FunCoup" id="G4T8U8">
    <property type="interactions" value="270"/>
</dbReference>
<dbReference type="PANTHER" id="PTHR11741">
    <property type="entry name" value="ELONGATION FACTOR TS"/>
    <property type="match status" value="1"/>
</dbReference>
<dbReference type="InterPro" id="IPR018101">
    <property type="entry name" value="Transl_elong_Ts_CS"/>
</dbReference>
<keyword evidence="1" id="KW-0809">Transit peptide</keyword>
<dbReference type="InterPro" id="IPR036402">
    <property type="entry name" value="EF-Ts_dimer_sf"/>
</dbReference>
<dbReference type="InterPro" id="IPR009060">
    <property type="entry name" value="UBA-like_sf"/>
</dbReference>
<dbReference type="InterPro" id="IPR001816">
    <property type="entry name" value="Transl_elong_EFTs/EF1B"/>
</dbReference>
<dbReference type="SUPFAM" id="SSF54713">
    <property type="entry name" value="Elongation factor Ts (EF-Ts), dimerisation domain"/>
    <property type="match status" value="1"/>
</dbReference>
<reference evidence="3 4" key="1">
    <citation type="journal article" date="2011" name="PLoS Pathog.">
        <title>Endophytic Life Strategies Decoded by Genome and Transcriptome Analyses of the Mutualistic Root Symbiont Piriformospora indica.</title>
        <authorList>
            <person name="Zuccaro A."/>
            <person name="Lahrmann U."/>
            <person name="Guldener U."/>
            <person name="Langen G."/>
            <person name="Pfiffi S."/>
            <person name="Biedenkopf D."/>
            <person name="Wong P."/>
            <person name="Samans B."/>
            <person name="Grimm C."/>
            <person name="Basiewicz M."/>
            <person name="Murat C."/>
            <person name="Martin F."/>
            <person name="Kogel K.H."/>
        </authorList>
    </citation>
    <scope>NUCLEOTIDE SEQUENCE [LARGE SCALE GENOMIC DNA]</scope>
    <source>
        <strain evidence="3 4">DSM 11827</strain>
    </source>
</reference>
<dbReference type="Proteomes" id="UP000007148">
    <property type="component" value="Unassembled WGS sequence"/>
</dbReference>
<feature type="compositionally biased region" description="Polar residues" evidence="2">
    <location>
        <begin position="28"/>
        <end position="39"/>
    </location>
</feature>
<name>G4T8U8_SERID</name>
<evidence type="ECO:0000313" key="3">
    <source>
        <dbReference type="EMBL" id="CCA67744.1"/>
    </source>
</evidence>
<protein>
    <submittedName>
        <fullName evidence="3">Uncharacterized protein</fullName>
    </submittedName>
</protein>